<accession>A0A9Q3DH83</accession>
<reference evidence="2" key="1">
    <citation type="submission" date="2021-03" db="EMBL/GenBank/DDBJ databases">
        <title>Draft genome sequence of rust myrtle Austropuccinia psidii MF-1, a brazilian biotype.</title>
        <authorList>
            <person name="Quecine M.C."/>
            <person name="Pachon D.M.R."/>
            <person name="Bonatelli M.L."/>
            <person name="Correr F.H."/>
            <person name="Franceschini L.M."/>
            <person name="Leite T.F."/>
            <person name="Margarido G.R.A."/>
            <person name="Almeida C.A."/>
            <person name="Ferrarezi J.A."/>
            <person name="Labate C.A."/>
        </authorList>
    </citation>
    <scope>NUCLEOTIDE SEQUENCE</scope>
    <source>
        <strain evidence="2">MF-1</strain>
    </source>
</reference>
<feature type="compositionally biased region" description="Polar residues" evidence="1">
    <location>
        <begin position="1"/>
        <end position="18"/>
    </location>
</feature>
<comment type="caution">
    <text evidence="2">The sequence shown here is derived from an EMBL/GenBank/DDBJ whole genome shotgun (WGS) entry which is preliminary data.</text>
</comment>
<evidence type="ECO:0000313" key="3">
    <source>
        <dbReference type="Proteomes" id="UP000765509"/>
    </source>
</evidence>
<feature type="compositionally biased region" description="Polar residues" evidence="1">
    <location>
        <begin position="92"/>
        <end position="108"/>
    </location>
</feature>
<evidence type="ECO:0000256" key="1">
    <source>
        <dbReference type="SAM" id="MobiDB-lite"/>
    </source>
</evidence>
<feature type="compositionally biased region" description="Basic and acidic residues" evidence="1">
    <location>
        <begin position="45"/>
        <end position="57"/>
    </location>
</feature>
<feature type="region of interest" description="Disordered" evidence="1">
    <location>
        <begin position="1"/>
        <end position="160"/>
    </location>
</feature>
<evidence type="ECO:0000313" key="2">
    <source>
        <dbReference type="EMBL" id="MBW0499937.1"/>
    </source>
</evidence>
<protein>
    <submittedName>
        <fullName evidence="2">Uncharacterized protein</fullName>
    </submittedName>
</protein>
<keyword evidence="3" id="KW-1185">Reference proteome</keyword>
<feature type="compositionally biased region" description="Basic and acidic residues" evidence="1">
    <location>
        <begin position="75"/>
        <end position="91"/>
    </location>
</feature>
<gene>
    <name evidence="2" type="ORF">O181_039652</name>
</gene>
<sequence length="160" mass="17814">MPSTRSGASYNPSRSSENSFRDDYGRSQSVTEGQAQRVPNPGISVEKRHELLPECEKMPGPSQNLQVTQWMAFMDGKEKHDSFNSRMEEKQPSTTQTNAKTSPNSQKQKFQHDKTATSSEQGKMQGTSHRAIQPGLQNSKYSTGFNGKYISDGQNHDGIT</sequence>
<feature type="compositionally biased region" description="Polar residues" evidence="1">
    <location>
        <begin position="116"/>
        <end position="145"/>
    </location>
</feature>
<name>A0A9Q3DH83_9BASI</name>
<dbReference type="EMBL" id="AVOT02015545">
    <property type="protein sequence ID" value="MBW0499937.1"/>
    <property type="molecule type" value="Genomic_DNA"/>
</dbReference>
<proteinExistence type="predicted"/>
<dbReference type="Proteomes" id="UP000765509">
    <property type="component" value="Unassembled WGS sequence"/>
</dbReference>
<organism evidence="2 3">
    <name type="scientific">Austropuccinia psidii MF-1</name>
    <dbReference type="NCBI Taxonomy" id="1389203"/>
    <lineage>
        <taxon>Eukaryota</taxon>
        <taxon>Fungi</taxon>
        <taxon>Dikarya</taxon>
        <taxon>Basidiomycota</taxon>
        <taxon>Pucciniomycotina</taxon>
        <taxon>Pucciniomycetes</taxon>
        <taxon>Pucciniales</taxon>
        <taxon>Sphaerophragmiaceae</taxon>
        <taxon>Austropuccinia</taxon>
    </lineage>
</organism>
<dbReference type="AlphaFoldDB" id="A0A9Q3DH83"/>